<keyword evidence="11" id="KW-0325">Glycoprotein</keyword>
<dbReference type="OMA" id="PLMFAGQ"/>
<keyword evidence="6" id="KW-0053">Apoptosis</keyword>
<dbReference type="PANTHER" id="PTHR11802:SF190">
    <property type="entry name" value="PHEROMONE-PROCESSING CARBOXYPEPTIDASE KEX1"/>
    <property type="match status" value="1"/>
</dbReference>
<evidence type="ECO:0000256" key="4">
    <source>
        <dbReference type="ARBA" id="ARBA00022645"/>
    </source>
</evidence>
<proteinExistence type="inferred from homology"/>
<evidence type="ECO:0000256" key="10">
    <source>
        <dbReference type="ARBA" id="ARBA00023136"/>
    </source>
</evidence>
<protein>
    <recommendedName>
        <fullName evidence="12">Carboxypeptidase</fullName>
        <ecNumber evidence="12">3.4.16.-</ecNumber>
    </recommendedName>
</protein>
<dbReference type="PROSITE" id="PS00131">
    <property type="entry name" value="CARBOXYPEPT_SER_SER"/>
    <property type="match status" value="1"/>
</dbReference>
<evidence type="ECO:0000256" key="8">
    <source>
        <dbReference type="ARBA" id="ARBA00022989"/>
    </source>
</evidence>
<dbReference type="Pfam" id="PF00450">
    <property type="entry name" value="Peptidase_S10"/>
    <property type="match status" value="1"/>
</dbReference>
<feature type="non-terminal residue" evidence="13">
    <location>
        <position position="1"/>
    </location>
</feature>
<keyword evidence="14" id="KW-1185">Reference proteome</keyword>
<dbReference type="InterPro" id="IPR001563">
    <property type="entry name" value="Peptidase_S10"/>
</dbReference>
<name>A0A139ATR4_GONPJ</name>
<organism evidence="13 14">
    <name type="scientific">Gonapodya prolifera (strain JEL478)</name>
    <name type="common">Monoblepharis prolifera</name>
    <dbReference type="NCBI Taxonomy" id="1344416"/>
    <lineage>
        <taxon>Eukaryota</taxon>
        <taxon>Fungi</taxon>
        <taxon>Fungi incertae sedis</taxon>
        <taxon>Chytridiomycota</taxon>
        <taxon>Chytridiomycota incertae sedis</taxon>
        <taxon>Monoblepharidomycetes</taxon>
        <taxon>Monoblepharidales</taxon>
        <taxon>Gonapodyaceae</taxon>
        <taxon>Gonapodya</taxon>
    </lineage>
</organism>
<evidence type="ECO:0000256" key="6">
    <source>
        <dbReference type="ARBA" id="ARBA00022703"/>
    </source>
</evidence>
<dbReference type="OrthoDB" id="443318at2759"/>
<dbReference type="AlphaFoldDB" id="A0A139ATR4"/>
<dbReference type="InterPro" id="IPR018202">
    <property type="entry name" value="Ser_caboxypep_ser_AS"/>
</dbReference>
<dbReference type="PRINTS" id="PR00724">
    <property type="entry name" value="CRBOXYPTASEC"/>
</dbReference>
<evidence type="ECO:0000256" key="2">
    <source>
        <dbReference type="ARBA" id="ARBA00004393"/>
    </source>
</evidence>
<evidence type="ECO:0000256" key="7">
    <source>
        <dbReference type="ARBA" id="ARBA00022729"/>
    </source>
</evidence>
<reference evidence="13 14" key="1">
    <citation type="journal article" date="2015" name="Genome Biol. Evol.">
        <title>Phylogenomic analyses indicate that early fungi evolved digesting cell walls of algal ancestors of land plants.</title>
        <authorList>
            <person name="Chang Y."/>
            <person name="Wang S."/>
            <person name="Sekimoto S."/>
            <person name="Aerts A.L."/>
            <person name="Choi C."/>
            <person name="Clum A."/>
            <person name="LaButti K.M."/>
            <person name="Lindquist E.A."/>
            <person name="Yee Ngan C."/>
            <person name="Ohm R.A."/>
            <person name="Salamov A.A."/>
            <person name="Grigoriev I.V."/>
            <person name="Spatafora J.W."/>
            <person name="Berbee M.L."/>
        </authorList>
    </citation>
    <scope>NUCLEOTIDE SEQUENCE [LARGE SCALE GENOMIC DNA]</scope>
    <source>
        <strain evidence="13 14">JEL478</strain>
    </source>
</reference>
<evidence type="ECO:0000256" key="5">
    <source>
        <dbReference type="ARBA" id="ARBA00022692"/>
    </source>
</evidence>
<evidence type="ECO:0000256" key="3">
    <source>
        <dbReference type="ARBA" id="ARBA00009431"/>
    </source>
</evidence>
<comment type="similarity">
    <text evidence="3 12">Belongs to the peptidase S10 family.</text>
</comment>
<evidence type="ECO:0000256" key="12">
    <source>
        <dbReference type="RuleBase" id="RU361156"/>
    </source>
</evidence>
<evidence type="ECO:0000256" key="9">
    <source>
        <dbReference type="ARBA" id="ARBA00023034"/>
    </source>
</evidence>
<keyword evidence="8" id="KW-1133">Transmembrane helix</keyword>
<dbReference type="Gene3D" id="3.40.50.1820">
    <property type="entry name" value="alpha/beta hydrolase"/>
    <property type="match status" value="1"/>
</dbReference>
<evidence type="ECO:0000313" key="13">
    <source>
        <dbReference type="EMBL" id="KXS20120.1"/>
    </source>
</evidence>
<evidence type="ECO:0000256" key="1">
    <source>
        <dbReference type="ARBA" id="ARBA00001003"/>
    </source>
</evidence>
<dbReference type="Proteomes" id="UP000070544">
    <property type="component" value="Unassembled WGS sequence"/>
</dbReference>
<keyword evidence="10" id="KW-0472">Membrane</keyword>
<sequence length="459" mass="51753">INIKASDFWIDSIPGLPESDNYFNQWAGHINVDNATESNIFFWLVSNQFNQQRQKLIIWLNGGPGCSSMDGVFMETGPYRLSASNGTVSVRINTNSWYQYANVLFVDQPVGTGFSYTRDGYATSIFEARSMFIRFLDRWLTAFPQFRKSEVYLAGESYAGVYIPYFARAMLDWGKVRRFHCKTTTIGNGWMDPIRQYDSYLDFALQNQLVSGTFLDTMRADTEKCRQEYSKGIERLKLDVCEDILEQVLAESRSKDGLCLNVYDIRFKDDTPSGGCGLYSWPPGVLMCPSYFFLNQQPSVVTAIHATGKRTPWVECDSSVFNALSRDTTPPSYKLLPELLEKLKVLVFVGDKDLICNNLGVEYMVGNLTWNGAKGFANAPLEWLLNGYVVGLNQTERNLTYVRIFGGSHMPAVESPGQVFEMMNRFMGVSAPHAPTSNDTWVSECIDGTCDVSSFNHGS</sequence>
<keyword evidence="12" id="KW-0645">Protease</keyword>
<gene>
    <name evidence="13" type="ORF">M427DRAFT_94574</name>
</gene>
<keyword evidence="4 12" id="KW-0121">Carboxypeptidase</keyword>
<comment type="subcellular location">
    <subcellularLocation>
        <location evidence="2">Golgi apparatus</location>
        <location evidence="2">trans-Golgi network membrane</location>
        <topology evidence="2">Single-pass type I membrane protein</topology>
    </subcellularLocation>
</comment>
<dbReference type="GO" id="GO:0004185">
    <property type="term" value="F:serine-type carboxypeptidase activity"/>
    <property type="evidence" value="ECO:0007669"/>
    <property type="project" value="UniProtKB-UniRule"/>
</dbReference>
<comment type="catalytic activity">
    <reaction evidence="1">
        <text>Preferential release of a C-terminal arginine or lysine residue.</text>
        <dbReference type="EC" id="3.4.16.6"/>
    </reaction>
</comment>
<evidence type="ECO:0000313" key="14">
    <source>
        <dbReference type="Proteomes" id="UP000070544"/>
    </source>
</evidence>
<dbReference type="GO" id="GO:0006508">
    <property type="term" value="P:proteolysis"/>
    <property type="evidence" value="ECO:0007669"/>
    <property type="project" value="UniProtKB-KW"/>
</dbReference>
<dbReference type="GO" id="GO:0006915">
    <property type="term" value="P:apoptotic process"/>
    <property type="evidence" value="ECO:0007669"/>
    <property type="project" value="UniProtKB-KW"/>
</dbReference>
<evidence type="ECO:0000256" key="11">
    <source>
        <dbReference type="ARBA" id="ARBA00023180"/>
    </source>
</evidence>
<keyword evidence="9" id="KW-0333">Golgi apparatus</keyword>
<keyword evidence="7" id="KW-0732">Signal</keyword>
<dbReference type="GO" id="GO:0005802">
    <property type="term" value="C:trans-Golgi network"/>
    <property type="evidence" value="ECO:0007669"/>
    <property type="project" value="TreeGrafter"/>
</dbReference>
<dbReference type="SUPFAM" id="SSF53474">
    <property type="entry name" value="alpha/beta-Hydrolases"/>
    <property type="match status" value="1"/>
</dbReference>
<dbReference type="STRING" id="1344416.A0A139ATR4"/>
<keyword evidence="12 13" id="KW-0378">Hydrolase</keyword>
<keyword evidence="5" id="KW-0812">Transmembrane</keyword>
<dbReference type="EC" id="3.4.16.-" evidence="12"/>
<accession>A0A139ATR4</accession>
<dbReference type="PANTHER" id="PTHR11802">
    <property type="entry name" value="SERINE PROTEASE FAMILY S10 SERINE CARBOXYPEPTIDASE"/>
    <property type="match status" value="1"/>
</dbReference>
<dbReference type="EMBL" id="KQ965736">
    <property type="protein sequence ID" value="KXS20120.1"/>
    <property type="molecule type" value="Genomic_DNA"/>
</dbReference>
<dbReference type="InterPro" id="IPR029058">
    <property type="entry name" value="AB_hydrolase_fold"/>
</dbReference>